<dbReference type="SUPFAM" id="SSF52091">
    <property type="entry name" value="SpoIIaa-like"/>
    <property type="match status" value="1"/>
</dbReference>
<protein>
    <submittedName>
        <fullName evidence="6">AraC-type DNA-binding protein</fullName>
    </submittedName>
</protein>
<dbReference type="GO" id="GO:0003700">
    <property type="term" value="F:DNA-binding transcription factor activity"/>
    <property type="evidence" value="ECO:0007669"/>
    <property type="project" value="InterPro"/>
</dbReference>
<dbReference type="RefSeq" id="WP_218159705.1">
    <property type="nucleotide sequence ID" value="NZ_FOFV01000009.1"/>
</dbReference>
<dbReference type="InterPro" id="IPR009057">
    <property type="entry name" value="Homeodomain-like_sf"/>
</dbReference>
<dbReference type="EMBL" id="FOFV01000009">
    <property type="protein sequence ID" value="SER49287.1"/>
    <property type="molecule type" value="Genomic_DNA"/>
</dbReference>
<dbReference type="InterPro" id="IPR018062">
    <property type="entry name" value="HTH_AraC-typ_CS"/>
</dbReference>
<dbReference type="Gene3D" id="3.30.750.24">
    <property type="entry name" value="STAS domain"/>
    <property type="match status" value="1"/>
</dbReference>
<dbReference type="InterPro" id="IPR018060">
    <property type="entry name" value="HTH_AraC"/>
</dbReference>
<keyword evidence="3" id="KW-0804">Transcription</keyword>
<dbReference type="SMART" id="SM00342">
    <property type="entry name" value="HTH_ARAC"/>
    <property type="match status" value="1"/>
</dbReference>
<keyword evidence="2 6" id="KW-0238">DNA-binding</keyword>
<dbReference type="Gene3D" id="1.10.10.60">
    <property type="entry name" value="Homeodomain-like"/>
    <property type="match status" value="1"/>
</dbReference>
<evidence type="ECO:0000313" key="7">
    <source>
        <dbReference type="Proteomes" id="UP000199503"/>
    </source>
</evidence>
<dbReference type="PROSITE" id="PS00041">
    <property type="entry name" value="HTH_ARAC_FAMILY_1"/>
    <property type="match status" value="1"/>
</dbReference>
<sequence>MEHVTIRPRQVGDALVLTLLDSVGAVSPALLMRTLMVAAAPGARLVVLDLRAVGLVSVHVARTLVAFADSCAERGVGCVLVPNAASAAVHLVLDVVDPGATVPRFGTLDEALSGRAGAGADPAGPVHSLSFSGTDLDRVERVLSSAYAPMRISSASGRAQVHLSRLAAGVISVDELAVGFEMTFEAGPIGRICLVEVESGTVADHLVRGRRRSRTFGAGDLFSAPPDLPVTGRADHVRARVTLLAPDLLAQVAGPDRGTRPLGDRPVDDAAARRLRSAIAHVRDTVLASPETSLLLVSTASQYLAAAVLQAFPNSASSPVSAMDDHDAHFQTLRRAMVFIESSADKAISAVDIATAAGVTLRAVQLSFRRRLGMTPMVYLRRVRLDGARAELRASDPGEMTVTRIGARWGFSRASTFAALYRDAYGESPSQTLRADTSALRIPGGPDFASAGIRPPAATGGLDGEPFTTDPGEAGYRRD</sequence>
<evidence type="ECO:0000313" key="6">
    <source>
        <dbReference type="EMBL" id="SER49287.1"/>
    </source>
</evidence>
<dbReference type="InterPro" id="IPR050204">
    <property type="entry name" value="AraC_XylS_family_regulators"/>
</dbReference>
<organism evidence="6 7">
    <name type="scientific">Lentzea albida</name>
    <dbReference type="NCBI Taxonomy" id="65499"/>
    <lineage>
        <taxon>Bacteria</taxon>
        <taxon>Bacillati</taxon>
        <taxon>Actinomycetota</taxon>
        <taxon>Actinomycetes</taxon>
        <taxon>Pseudonocardiales</taxon>
        <taxon>Pseudonocardiaceae</taxon>
        <taxon>Lentzea</taxon>
    </lineage>
</organism>
<keyword evidence="7" id="KW-1185">Reference proteome</keyword>
<dbReference type="GO" id="GO:0043565">
    <property type="term" value="F:sequence-specific DNA binding"/>
    <property type="evidence" value="ECO:0007669"/>
    <property type="project" value="InterPro"/>
</dbReference>
<evidence type="ECO:0000256" key="1">
    <source>
        <dbReference type="ARBA" id="ARBA00023015"/>
    </source>
</evidence>
<dbReference type="InterPro" id="IPR036513">
    <property type="entry name" value="STAS_dom_sf"/>
</dbReference>
<evidence type="ECO:0000259" key="5">
    <source>
        <dbReference type="PROSITE" id="PS01124"/>
    </source>
</evidence>
<evidence type="ECO:0000256" key="3">
    <source>
        <dbReference type="ARBA" id="ARBA00023163"/>
    </source>
</evidence>
<dbReference type="PROSITE" id="PS01124">
    <property type="entry name" value="HTH_ARAC_FAMILY_2"/>
    <property type="match status" value="1"/>
</dbReference>
<feature type="region of interest" description="Disordered" evidence="4">
    <location>
        <begin position="444"/>
        <end position="479"/>
    </location>
</feature>
<keyword evidence="1" id="KW-0805">Transcription regulation</keyword>
<dbReference type="STRING" id="65499.SAMN04488000_109177"/>
<dbReference type="Pfam" id="PF12833">
    <property type="entry name" value="HTH_18"/>
    <property type="match status" value="1"/>
</dbReference>
<proteinExistence type="predicted"/>
<dbReference type="Proteomes" id="UP000199503">
    <property type="component" value="Unassembled WGS sequence"/>
</dbReference>
<dbReference type="PANTHER" id="PTHR46796">
    <property type="entry name" value="HTH-TYPE TRANSCRIPTIONAL ACTIVATOR RHAS-RELATED"/>
    <property type="match status" value="1"/>
</dbReference>
<dbReference type="AlphaFoldDB" id="A0A1H9PMC5"/>
<gene>
    <name evidence="6" type="ORF">SAMN04488000_109177</name>
</gene>
<accession>A0A1H9PMC5</accession>
<evidence type="ECO:0000256" key="2">
    <source>
        <dbReference type="ARBA" id="ARBA00023125"/>
    </source>
</evidence>
<reference evidence="7" key="1">
    <citation type="submission" date="2016-10" db="EMBL/GenBank/DDBJ databases">
        <authorList>
            <person name="Varghese N."/>
            <person name="Submissions S."/>
        </authorList>
    </citation>
    <scope>NUCLEOTIDE SEQUENCE [LARGE SCALE GENOMIC DNA]</scope>
    <source>
        <strain evidence="7">DSM 44437</strain>
    </source>
</reference>
<dbReference type="PANTHER" id="PTHR46796:SF12">
    <property type="entry name" value="HTH-TYPE DNA-BINDING TRANSCRIPTIONAL ACTIVATOR EUTR"/>
    <property type="match status" value="1"/>
</dbReference>
<name>A0A1H9PMC5_9PSEU</name>
<dbReference type="SUPFAM" id="SSF46689">
    <property type="entry name" value="Homeodomain-like"/>
    <property type="match status" value="2"/>
</dbReference>
<feature type="domain" description="HTH araC/xylS-type" evidence="5">
    <location>
        <begin position="334"/>
        <end position="435"/>
    </location>
</feature>
<evidence type="ECO:0000256" key="4">
    <source>
        <dbReference type="SAM" id="MobiDB-lite"/>
    </source>
</evidence>